<proteinExistence type="predicted"/>
<dbReference type="RefSeq" id="WP_216939694.1">
    <property type="nucleotide sequence ID" value="NZ_CP077062.1"/>
</dbReference>
<feature type="domain" description="LytR/CpsA/Psr regulator C-terminal" evidence="2">
    <location>
        <begin position="85"/>
        <end position="168"/>
    </location>
</feature>
<keyword evidence="4" id="KW-1185">Reference proteome</keyword>
<accession>A0A975SY98</accession>
<feature type="region of interest" description="Disordered" evidence="1">
    <location>
        <begin position="41"/>
        <end position="61"/>
    </location>
</feature>
<dbReference type="KEGG" id="nps:KRR39_23115"/>
<dbReference type="Pfam" id="PF13399">
    <property type="entry name" value="LytR_C"/>
    <property type="match status" value="1"/>
</dbReference>
<evidence type="ECO:0000313" key="4">
    <source>
        <dbReference type="Proteomes" id="UP000683575"/>
    </source>
</evidence>
<sequence length="169" mass="17791">MRRRTQRGVAMSSPVALLSVAAVVVAGAAFLFTGHDEEPTPAATPVVATSSAAPTSTAPAPVVEQQPQQKKKVVKKKVRRGGTYVEVYNNSGISGLAGSTAARAQGAGWQVVGSDNWYGTIAASTVYFPARLKDQAQLLGKDLGIKRLKPAIAPMRGDRLTVILTRDYS</sequence>
<dbReference type="EMBL" id="CP077062">
    <property type="protein sequence ID" value="QWZ08185.1"/>
    <property type="molecule type" value="Genomic_DNA"/>
</dbReference>
<dbReference type="InterPro" id="IPR027381">
    <property type="entry name" value="LytR/CpsA/Psr_C"/>
</dbReference>
<evidence type="ECO:0000313" key="3">
    <source>
        <dbReference type="EMBL" id="QWZ08185.1"/>
    </source>
</evidence>
<organism evidence="3 4">
    <name type="scientific">Nocardioides panacis</name>
    <dbReference type="NCBI Taxonomy" id="2849501"/>
    <lineage>
        <taxon>Bacteria</taxon>
        <taxon>Bacillati</taxon>
        <taxon>Actinomycetota</taxon>
        <taxon>Actinomycetes</taxon>
        <taxon>Propionibacteriales</taxon>
        <taxon>Nocardioidaceae</taxon>
        <taxon>Nocardioides</taxon>
    </lineage>
</organism>
<dbReference type="Proteomes" id="UP000683575">
    <property type="component" value="Chromosome"/>
</dbReference>
<dbReference type="AlphaFoldDB" id="A0A975SY98"/>
<protein>
    <submittedName>
        <fullName evidence="3">LytR C-terminal domain-containing protein</fullName>
    </submittedName>
</protein>
<evidence type="ECO:0000256" key="1">
    <source>
        <dbReference type="SAM" id="MobiDB-lite"/>
    </source>
</evidence>
<evidence type="ECO:0000259" key="2">
    <source>
        <dbReference type="Pfam" id="PF13399"/>
    </source>
</evidence>
<name>A0A975SY98_9ACTN</name>
<gene>
    <name evidence="3" type="ORF">KRR39_23115</name>
</gene>
<reference evidence="3" key="1">
    <citation type="submission" date="2021-06" db="EMBL/GenBank/DDBJ databases">
        <title>Complete genome sequence of Nocardioides sp. G188.</title>
        <authorList>
            <person name="Im W.-T."/>
        </authorList>
    </citation>
    <scope>NUCLEOTIDE SEQUENCE</scope>
    <source>
        <strain evidence="3">G188</strain>
    </source>
</reference>